<reference evidence="2 3" key="1">
    <citation type="journal article" date="2015" name="Fungal Genet. Biol.">
        <title>Evolution of novel wood decay mechanisms in Agaricales revealed by the genome sequences of Fistulina hepatica and Cylindrobasidium torrendii.</title>
        <authorList>
            <person name="Floudas D."/>
            <person name="Held B.W."/>
            <person name="Riley R."/>
            <person name="Nagy L.G."/>
            <person name="Koehler G."/>
            <person name="Ransdell A.S."/>
            <person name="Younus H."/>
            <person name="Chow J."/>
            <person name="Chiniquy J."/>
            <person name="Lipzen A."/>
            <person name="Tritt A."/>
            <person name="Sun H."/>
            <person name="Haridas S."/>
            <person name="LaButti K."/>
            <person name="Ohm R.A."/>
            <person name="Kues U."/>
            <person name="Blanchette R.A."/>
            <person name="Grigoriev I.V."/>
            <person name="Minto R.E."/>
            <person name="Hibbett D.S."/>
        </authorList>
    </citation>
    <scope>NUCLEOTIDE SEQUENCE [LARGE SCALE GENOMIC DNA]</scope>
    <source>
        <strain evidence="2 3">FP15055 ss-10</strain>
    </source>
</reference>
<gene>
    <name evidence="2" type="ORF">CYLTODRAFT_493880</name>
</gene>
<evidence type="ECO:0000256" key="1">
    <source>
        <dbReference type="SAM" id="MobiDB-lite"/>
    </source>
</evidence>
<feature type="region of interest" description="Disordered" evidence="1">
    <location>
        <begin position="1"/>
        <end position="20"/>
    </location>
</feature>
<keyword evidence="3" id="KW-1185">Reference proteome</keyword>
<dbReference type="EMBL" id="KN880693">
    <property type="protein sequence ID" value="KIY63473.1"/>
    <property type="molecule type" value="Genomic_DNA"/>
</dbReference>
<accession>A0A0D7AYN9</accession>
<feature type="compositionally biased region" description="Polar residues" evidence="1">
    <location>
        <begin position="10"/>
        <end position="20"/>
    </location>
</feature>
<evidence type="ECO:0000313" key="3">
    <source>
        <dbReference type="Proteomes" id="UP000054007"/>
    </source>
</evidence>
<feature type="compositionally biased region" description="Basic residues" evidence="1">
    <location>
        <begin position="215"/>
        <end position="224"/>
    </location>
</feature>
<feature type="region of interest" description="Disordered" evidence="1">
    <location>
        <begin position="145"/>
        <end position="224"/>
    </location>
</feature>
<dbReference type="Proteomes" id="UP000054007">
    <property type="component" value="Unassembled WGS sequence"/>
</dbReference>
<name>A0A0D7AYN9_9AGAR</name>
<protein>
    <submittedName>
        <fullName evidence="2">Uncharacterized protein</fullName>
    </submittedName>
</protein>
<organism evidence="2 3">
    <name type="scientific">Cylindrobasidium torrendii FP15055 ss-10</name>
    <dbReference type="NCBI Taxonomy" id="1314674"/>
    <lineage>
        <taxon>Eukaryota</taxon>
        <taxon>Fungi</taxon>
        <taxon>Dikarya</taxon>
        <taxon>Basidiomycota</taxon>
        <taxon>Agaricomycotina</taxon>
        <taxon>Agaricomycetes</taxon>
        <taxon>Agaricomycetidae</taxon>
        <taxon>Agaricales</taxon>
        <taxon>Marasmiineae</taxon>
        <taxon>Physalacriaceae</taxon>
        <taxon>Cylindrobasidium</taxon>
    </lineage>
</organism>
<sequence length="224" mass="25051">MASTMRRRSATVSTFSGPTFQYYSPPRPFKPVLDLPTTPEEDANTLRAEGQITDENGLWMPCADNGFQVPIEERDEASPLPVRRTRGRARAGSCSRLIPPALLKREKSAKEVAKVEASAYDKLYARVRSEYAADELADEDVHELVKNAINGGDPIPERNPPEKPKTDATLNKAERPHATLYTRRISRSPSSSPEPKTPTDEAPIQRYQKPLPRNFKSRRSLPLA</sequence>
<dbReference type="AlphaFoldDB" id="A0A0D7AYN9"/>
<evidence type="ECO:0000313" key="2">
    <source>
        <dbReference type="EMBL" id="KIY63473.1"/>
    </source>
</evidence>
<feature type="compositionally biased region" description="Basic and acidic residues" evidence="1">
    <location>
        <begin position="155"/>
        <end position="177"/>
    </location>
</feature>
<proteinExistence type="predicted"/>